<keyword evidence="2" id="KW-0964">Secreted</keyword>
<comment type="subcellular location">
    <subcellularLocation>
        <location evidence="1">Secreted</location>
    </subcellularLocation>
</comment>
<reference evidence="6" key="1">
    <citation type="submission" date="2014-03" db="EMBL/GenBank/DDBJ databases">
        <authorList>
            <person name="Aksoy S."/>
            <person name="Warren W."/>
            <person name="Wilson R.K."/>
        </authorList>
    </citation>
    <scope>NUCLEOTIDE SEQUENCE [LARGE SCALE GENOMIC DNA]</scope>
    <source>
        <strain evidence="6">IAEA</strain>
    </source>
</reference>
<organism evidence="5 6">
    <name type="scientific">Glossina pallidipes</name>
    <name type="common">Tsetse fly</name>
    <dbReference type="NCBI Taxonomy" id="7398"/>
    <lineage>
        <taxon>Eukaryota</taxon>
        <taxon>Metazoa</taxon>
        <taxon>Ecdysozoa</taxon>
        <taxon>Arthropoda</taxon>
        <taxon>Hexapoda</taxon>
        <taxon>Insecta</taxon>
        <taxon>Pterygota</taxon>
        <taxon>Neoptera</taxon>
        <taxon>Endopterygota</taxon>
        <taxon>Diptera</taxon>
        <taxon>Brachycera</taxon>
        <taxon>Muscomorpha</taxon>
        <taxon>Hippoboscoidea</taxon>
        <taxon>Glossinidae</taxon>
        <taxon>Glossina</taxon>
    </lineage>
</organism>
<dbReference type="SMART" id="SM01318">
    <property type="entry name" value="SVWC"/>
    <property type="match status" value="1"/>
</dbReference>
<accession>A0A1B0A1Q9</accession>
<dbReference type="InterPro" id="IPR029277">
    <property type="entry name" value="SVWC_dom"/>
</dbReference>
<dbReference type="EnsemblMetazoa" id="GPAI031804-RA">
    <property type="protein sequence ID" value="GPAI031804-PA"/>
    <property type="gene ID" value="GPAI031804"/>
</dbReference>
<feature type="domain" description="Single" evidence="4">
    <location>
        <begin position="35"/>
        <end position="98"/>
    </location>
</feature>
<evidence type="ECO:0000313" key="5">
    <source>
        <dbReference type="EnsemblMetazoa" id="GPAI031804-PA"/>
    </source>
</evidence>
<feature type="signal peptide" evidence="3">
    <location>
        <begin position="1"/>
        <end position="19"/>
    </location>
</feature>
<dbReference type="Proteomes" id="UP000092445">
    <property type="component" value="Unassembled WGS sequence"/>
</dbReference>
<feature type="chain" id="PRO_5008403409" evidence="3">
    <location>
        <begin position="20"/>
        <end position="112"/>
    </location>
</feature>
<keyword evidence="6" id="KW-1185">Reference proteome</keyword>
<name>A0A1B0A1Q9_GLOPL</name>
<proteinExistence type="predicted"/>
<dbReference type="AlphaFoldDB" id="A0A1B0A1Q9"/>
<evidence type="ECO:0000259" key="4">
    <source>
        <dbReference type="SMART" id="SM01318"/>
    </source>
</evidence>
<reference evidence="5" key="2">
    <citation type="submission" date="2020-05" db="UniProtKB">
        <authorList>
            <consortium name="EnsemblMetazoa"/>
        </authorList>
    </citation>
    <scope>IDENTIFICATION</scope>
    <source>
        <strain evidence="5">IAEA</strain>
    </source>
</reference>
<keyword evidence="3" id="KW-0732">Signal</keyword>
<dbReference type="VEuPathDB" id="VectorBase:GPAI031804"/>
<evidence type="ECO:0000256" key="2">
    <source>
        <dbReference type="ARBA" id="ARBA00022525"/>
    </source>
</evidence>
<dbReference type="Pfam" id="PF15430">
    <property type="entry name" value="SVWC"/>
    <property type="match status" value="1"/>
</dbReference>
<sequence>MKLIIYAFVILASISIILASRSIQFFQDPEYPGKCVINENIILSPGEEISTSDICGLIKCAHFGVAFITGCTAQGVHPSCKILDYVDAKTSFALMWIYKTNKSAVMAMATNA</sequence>
<evidence type="ECO:0000256" key="3">
    <source>
        <dbReference type="SAM" id="SignalP"/>
    </source>
</evidence>
<protein>
    <submittedName>
        <fullName evidence="5">SVWC domain-containing protein</fullName>
    </submittedName>
</protein>
<evidence type="ECO:0000256" key="1">
    <source>
        <dbReference type="ARBA" id="ARBA00004613"/>
    </source>
</evidence>
<dbReference type="GO" id="GO:0005576">
    <property type="term" value="C:extracellular region"/>
    <property type="evidence" value="ECO:0007669"/>
    <property type="project" value="UniProtKB-SubCell"/>
</dbReference>
<evidence type="ECO:0000313" key="6">
    <source>
        <dbReference type="Proteomes" id="UP000092445"/>
    </source>
</evidence>